<dbReference type="Proteomes" id="UP000594262">
    <property type="component" value="Unplaced"/>
</dbReference>
<proteinExistence type="predicted"/>
<protein>
    <submittedName>
        <fullName evidence="2">Uncharacterized protein</fullName>
    </submittedName>
</protein>
<feature type="region of interest" description="Disordered" evidence="1">
    <location>
        <begin position="1"/>
        <end position="21"/>
    </location>
</feature>
<accession>A0A7M5XE41</accession>
<evidence type="ECO:0000313" key="2">
    <source>
        <dbReference type="EnsemblMetazoa" id="CLYHEMP021991.1"/>
    </source>
</evidence>
<dbReference type="EnsemblMetazoa" id="CLYHEMT021991.1">
    <property type="protein sequence ID" value="CLYHEMP021991.1"/>
    <property type="gene ID" value="CLYHEMG021991"/>
</dbReference>
<dbReference type="RefSeq" id="XP_066913985.1">
    <property type="nucleotide sequence ID" value="XM_067057884.1"/>
</dbReference>
<feature type="compositionally biased region" description="Basic and acidic residues" evidence="1">
    <location>
        <begin position="8"/>
        <end position="21"/>
    </location>
</feature>
<sequence>MVTLNEDLPSRDEPMPEDTSFQHHEVGIEIREKNDGSCQMSIKQDVSFGYEIEIRRHKALISIDKYFTRVVVPDYDVEKSRLKKRKYVIVSRTCCSDDGGNSVRWLFGCSCDEAEFDLVNALNFDAGHTQTEDSLCIHIKALRNILHELEDWEENEDENLDEDEDNPDNPLNYVPEQPEDDVSEIIFDMEKLLVVTGGSVGVVSNNLPTSRFFCHICMVTYCRHCAHLKLTKDENILVQDFIAANEIIQPTNSARILNPAVSTKKVQFSQGTSAIPLVNLPRDEEGLIICQDSFSCCSDDEISSTTKLVNLYDKNHVYKCKVLSKYCTRCRSSQRYDGSEQCILNMGKFLIHHDLLRDYMLHFLIGNSCTLNGYYQILAISQENGGNSSFRKSIKYQDFKDAWYSFLDLLDISFAEGATCLECGEHPECVVCDATSLGHQKKFSALVLNEDTNETPTPKFSEYRDRLAIPRKHNRKNLKKWVSKKLQPRELQSFLKEMEATHPDIFKVMMWYEDEPLDSVVDIFQCLYSSSPVCSFIFPSEYVFGLMTDLFDPDVKSSVTKMRQLQEHCPLFFNLLREVSGSCLPEDWKDLIDNLIVLACVPYPDSEPVSTQKCNNLANHIGSFPNLPIKRKRGTYHQDTKSKKKKKECRKNYSGHPNLTSGIFTLYCQHGICYGYQVMHKEESPDTPFTIFKTRFPQGPKMVIYDNCCALHSYCLNRDPVFFKDTLFLIDRFHWKNHRACSFGYCLARYPSYKDVNSQINEQQNAATKRLKTQLSYMRPDNFVKHCDLFFWYRNKLKKDKM</sequence>
<evidence type="ECO:0000313" key="3">
    <source>
        <dbReference type="Proteomes" id="UP000594262"/>
    </source>
</evidence>
<dbReference type="RefSeq" id="XP_066913986.1">
    <property type="nucleotide sequence ID" value="XM_067057885.1"/>
</dbReference>
<dbReference type="AlphaFoldDB" id="A0A7M5XE41"/>
<dbReference type="OrthoDB" id="5598737at2759"/>
<name>A0A7M5XE41_9CNID</name>
<dbReference type="PANTHER" id="PTHR34305">
    <property type="entry name" value="EXPRESSED PROTEIN"/>
    <property type="match status" value="1"/>
</dbReference>
<evidence type="ECO:0000256" key="1">
    <source>
        <dbReference type="SAM" id="MobiDB-lite"/>
    </source>
</evidence>
<keyword evidence="3" id="KW-1185">Reference proteome</keyword>
<organism evidence="2 3">
    <name type="scientific">Clytia hemisphaerica</name>
    <dbReference type="NCBI Taxonomy" id="252671"/>
    <lineage>
        <taxon>Eukaryota</taxon>
        <taxon>Metazoa</taxon>
        <taxon>Cnidaria</taxon>
        <taxon>Hydrozoa</taxon>
        <taxon>Hydroidolina</taxon>
        <taxon>Leptothecata</taxon>
        <taxon>Obeliida</taxon>
        <taxon>Clytiidae</taxon>
        <taxon>Clytia</taxon>
    </lineage>
</organism>
<dbReference type="GeneID" id="136801256"/>
<reference evidence="2" key="1">
    <citation type="submission" date="2021-01" db="UniProtKB">
        <authorList>
            <consortium name="EnsemblMetazoa"/>
        </authorList>
    </citation>
    <scope>IDENTIFICATION</scope>
</reference>
<dbReference type="PANTHER" id="PTHR34305:SF1">
    <property type="entry name" value="SWIM-TYPE DOMAIN-CONTAINING PROTEIN"/>
    <property type="match status" value="1"/>
</dbReference>